<evidence type="ECO:0008006" key="9">
    <source>
        <dbReference type="Google" id="ProtNLM"/>
    </source>
</evidence>
<feature type="transmembrane region" description="Helical" evidence="6">
    <location>
        <begin position="177"/>
        <end position="196"/>
    </location>
</feature>
<dbReference type="GO" id="GO:0016020">
    <property type="term" value="C:membrane"/>
    <property type="evidence" value="ECO:0007669"/>
    <property type="project" value="UniProtKB-SubCell"/>
</dbReference>
<dbReference type="EMBL" id="LCTW02000035">
    <property type="protein sequence ID" value="KXX81424.1"/>
    <property type="molecule type" value="Genomic_DNA"/>
</dbReference>
<feature type="transmembrane region" description="Helical" evidence="6">
    <location>
        <begin position="260"/>
        <end position="280"/>
    </location>
</feature>
<feature type="region of interest" description="Disordered" evidence="5">
    <location>
        <begin position="1"/>
        <end position="21"/>
    </location>
</feature>
<organism evidence="7 8">
    <name type="scientific">Madurella mycetomatis</name>
    <dbReference type="NCBI Taxonomy" id="100816"/>
    <lineage>
        <taxon>Eukaryota</taxon>
        <taxon>Fungi</taxon>
        <taxon>Dikarya</taxon>
        <taxon>Ascomycota</taxon>
        <taxon>Pezizomycotina</taxon>
        <taxon>Sordariomycetes</taxon>
        <taxon>Sordariomycetidae</taxon>
        <taxon>Sordariales</taxon>
        <taxon>Sordariales incertae sedis</taxon>
        <taxon>Madurella</taxon>
    </lineage>
</organism>
<keyword evidence="3 6" id="KW-1133">Transmembrane helix</keyword>
<dbReference type="STRING" id="100816.A0A175WEV0"/>
<reference evidence="7 8" key="1">
    <citation type="journal article" date="2016" name="Genome Announc.">
        <title>Genome Sequence of Madurella mycetomatis mm55, Isolated from a Human Mycetoma Case in Sudan.</title>
        <authorList>
            <person name="Smit S."/>
            <person name="Derks M.F."/>
            <person name="Bervoets S."/>
            <person name="Fahal A."/>
            <person name="van Leeuwen W."/>
            <person name="van Belkum A."/>
            <person name="van de Sande W.W."/>
        </authorList>
    </citation>
    <scope>NUCLEOTIDE SEQUENCE [LARGE SCALE GENOMIC DNA]</scope>
    <source>
        <strain evidence="8">mm55</strain>
    </source>
</reference>
<evidence type="ECO:0000256" key="3">
    <source>
        <dbReference type="ARBA" id="ARBA00022989"/>
    </source>
</evidence>
<dbReference type="PANTHER" id="PTHR31465">
    <property type="entry name" value="PROTEIN RTA1-RELATED"/>
    <property type="match status" value="1"/>
</dbReference>
<gene>
    <name evidence="7" type="ORF">MMYC01_202632</name>
</gene>
<keyword evidence="2 6" id="KW-0812">Transmembrane</keyword>
<feature type="transmembrane region" description="Helical" evidence="6">
    <location>
        <begin position="208"/>
        <end position="228"/>
    </location>
</feature>
<evidence type="ECO:0000256" key="1">
    <source>
        <dbReference type="ARBA" id="ARBA00004141"/>
    </source>
</evidence>
<sequence length="354" mass="39592">MSDAGQSMVSVSGTGQPADEPQAPSSVYFYEPNRAAAIFFAAAFAVVALLHLWQSIYYRCFRLATVLVFSSALLTAGFAVRGYGTFHNDDAQIYTASMLLIYLAPPLIQVANYHILCRIFYFIPYCAPMHPTRLLVTSATFCAVIELLTAIGVSYLANSNVADRFIDMGVTLAKTSLVLQILVISAFLILAGISNKACRAGRITNPKVIRPFMATYVSMLLILARTIYRTVDHFAAPPPINVDFSGLDPLSLRPTIRYEWYFYVFEAAPLLLSLALWNLWHPRHFLPESYKTYLAQDGKTQLQGPGWKDTRTLAETFFDPFNALLNRGGHQKPFWENNGYAFKTARRKRGPGRV</sequence>
<evidence type="ECO:0000256" key="4">
    <source>
        <dbReference type="ARBA" id="ARBA00023136"/>
    </source>
</evidence>
<keyword evidence="4 6" id="KW-0472">Membrane</keyword>
<evidence type="ECO:0000256" key="5">
    <source>
        <dbReference type="SAM" id="MobiDB-lite"/>
    </source>
</evidence>
<comment type="caution">
    <text evidence="7">The sequence shown here is derived from an EMBL/GenBank/DDBJ whole genome shotgun (WGS) entry which is preliminary data.</text>
</comment>
<evidence type="ECO:0000256" key="6">
    <source>
        <dbReference type="SAM" id="Phobius"/>
    </source>
</evidence>
<accession>A0A175WEV0</accession>
<evidence type="ECO:0000256" key="2">
    <source>
        <dbReference type="ARBA" id="ARBA00022692"/>
    </source>
</evidence>
<feature type="transmembrane region" description="Helical" evidence="6">
    <location>
        <begin position="134"/>
        <end position="157"/>
    </location>
</feature>
<evidence type="ECO:0000313" key="8">
    <source>
        <dbReference type="Proteomes" id="UP000078237"/>
    </source>
</evidence>
<keyword evidence="8" id="KW-1185">Reference proteome</keyword>
<dbReference type="Pfam" id="PF04479">
    <property type="entry name" value="RTA1"/>
    <property type="match status" value="1"/>
</dbReference>
<comment type="subcellular location">
    <subcellularLocation>
        <location evidence="1">Membrane</location>
        <topology evidence="1">Multi-pass membrane protein</topology>
    </subcellularLocation>
</comment>
<name>A0A175WEV0_9PEZI</name>
<protein>
    <recommendedName>
        <fullName evidence="9">Protein RTA1</fullName>
    </recommendedName>
</protein>
<feature type="transmembrane region" description="Helical" evidence="6">
    <location>
        <begin position="100"/>
        <end position="122"/>
    </location>
</feature>
<dbReference type="PANTHER" id="PTHR31465:SF13">
    <property type="entry name" value="RTA1 DOMAIN PROTEIN-RELATED"/>
    <property type="match status" value="1"/>
</dbReference>
<dbReference type="AlphaFoldDB" id="A0A175WEV0"/>
<feature type="transmembrane region" description="Helical" evidence="6">
    <location>
        <begin position="35"/>
        <end position="53"/>
    </location>
</feature>
<evidence type="ECO:0000313" key="7">
    <source>
        <dbReference type="EMBL" id="KXX81424.1"/>
    </source>
</evidence>
<dbReference type="OrthoDB" id="3358017at2759"/>
<feature type="compositionally biased region" description="Polar residues" evidence="5">
    <location>
        <begin position="1"/>
        <end position="15"/>
    </location>
</feature>
<dbReference type="InterPro" id="IPR007568">
    <property type="entry name" value="RTA1"/>
</dbReference>
<dbReference type="VEuPathDB" id="FungiDB:MMYC01_202632"/>
<proteinExistence type="predicted"/>
<feature type="transmembrane region" description="Helical" evidence="6">
    <location>
        <begin position="60"/>
        <end position="80"/>
    </location>
</feature>
<dbReference type="Proteomes" id="UP000078237">
    <property type="component" value="Unassembled WGS sequence"/>
</dbReference>